<feature type="region of interest" description="Disordered" evidence="4">
    <location>
        <begin position="82"/>
        <end position="113"/>
    </location>
</feature>
<evidence type="ECO:0000256" key="5">
    <source>
        <dbReference type="SAM" id="Phobius"/>
    </source>
</evidence>
<evidence type="ECO:0000256" key="4">
    <source>
        <dbReference type="SAM" id="MobiDB-lite"/>
    </source>
</evidence>
<evidence type="ECO:0000313" key="10">
    <source>
        <dbReference type="Proteomes" id="UP000893823"/>
    </source>
</evidence>
<evidence type="ECO:0000259" key="6">
    <source>
        <dbReference type="Pfam" id="PF17210"/>
    </source>
</evidence>
<dbReference type="Proteomes" id="UP000199482">
    <property type="component" value="Chromosome I"/>
</dbReference>
<keyword evidence="5" id="KW-0472">Membrane</keyword>
<evidence type="ECO:0000256" key="3">
    <source>
        <dbReference type="ARBA" id="ARBA00022729"/>
    </source>
</evidence>
<sequence>MPHTTTRTPEERIAFRKRCLRAAAAVGFTAIVGSALIGGPAFASHGLVSLAGSNFEIDADANLKVDHTAPPSLDWANVSEVRQADKDSGAGDDSFGQGSKEDTPVPTVVDGSIPPNKSDLKNFGLYLEETTGDDFLHLFWHRVQDPTGTTNMDFEFNKSKTLTSNGVTPVRSEGDLLIQYDLTSGGTHPELFLSEWVTEGSASQCEAANKVPCWGDRVNLTTSGLATGSINTSPILAGEADGLGAISARTFGEATVNFSAIAGDDCVAFGSAYLKSRSSDSFTAAMKDFIAPTPTNINNCGALVISKTAKHAASGPGDHPQQGVNFTVSSTLLTEDLTGTTDADGLICFEGLDAGSYTVTESIPDGYVSTDSEQTATVIADTDCDTADPVEFSNTPLTDVTVSVDSQVDGGTFSSISCDVDGSDTVSLADKLDDPFVTIPDLEPRTVVCTIVIDP</sequence>
<keyword evidence="3" id="KW-0732">Signal</keyword>
<reference evidence="7" key="3">
    <citation type="submission" date="2022-06" db="EMBL/GenBank/DDBJ databases">
        <title>Genomic Encyclopedia of Type Strains, Phase III (KMG-III): the genomes of soil and plant-associated and newly described type strains.</title>
        <authorList>
            <person name="Whitman W."/>
        </authorList>
    </citation>
    <scope>NUCLEOTIDE SEQUENCE</scope>
    <source>
        <strain evidence="7">CPCC 202695</strain>
    </source>
</reference>
<name>A0A1H1LXY9_9MICO</name>
<dbReference type="STRING" id="589382.SAMN04489721_0278"/>
<evidence type="ECO:0000256" key="2">
    <source>
        <dbReference type="ARBA" id="ARBA00022525"/>
    </source>
</evidence>
<accession>A0A1H1LXY9</accession>
<dbReference type="InterPro" id="IPR013783">
    <property type="entry name" value="Ig-like_fold"/>
</dbReference>
<dbReference type="GO" id="GO:0005576">
    <property type="term" value="C:extracellular region"/>
    <property type="evidence" value="ECO:0007669"/>
    <property type="project" value="UniProtKB-SubCell"/>
</dbReference>
<dbReference type="Proteomes" id="UP000893823">
    <property type="component" value="Unassembled WGS sequence"/>
</dbReference>
<dbReference type="AlphaFoldDB" id="A0A1H1LXY9"/>
<evidence type="ECO:0000313" key="8">
    <source>
        <dbReference type="EMBL" id="SDR78659.1"/>
    </source>
</evidence>
<evidence type="ECO:0000256" key="1">
    <source>
        <dbReference type="ARBA" id="ARBA00004613"/>
    </source>
</evidence>
<dbReference type="EMBL" id="SODL02000005">
    <property type="protein sequence ID" value="MCP2368649.1"/>
    <property type="molecule type" value="Genomic_DNA"/>
</dbReference>
<proteinExistence type="predicted"/>
<dbReference type="Gene3D" id="2.60.40.10">
    <property type="entry name" value="Immunoglobulins"/>
    <property type="match status" value="1"/>
</dbReference>
<dbReference type="EMBL" id="LT629755">
    <property type="protein sequence ID" value="SDR78659.1"/>
    <property type="molecule type" value="Genomic_DNA"/>
</dbReference>
<evidence type="ECO:0000313" key="7">
    <source>
        <dbReference type="EMBL" id="MCP2368649.1"/>
    </source>
</evidence>
<keyword evidence="5" id="KW-0812">Transmembrane</keyword>
<reference evidence="9" key="1">
    <citation type="submission" date="2016-10" db="EMBL/GenBank/DDBJ databases">
        <authorList>
            <person name="Varghese N."/>
            <person name="Submissions S."/>
        </authorList>
    </citation>
    <scope>NUCLEOTIDE SEQUENCE [LARGE SCALE GENOMIC DNA]</scope>
    <source>
        <strain evidence="9">CPCC 202695</strain>
    </source>
</reference>
<keyword evidence="2" id="KW-0964">Secreted</keyword>
<evidence type="ECO:0000313" key="9">
    <source>
        <dbReference type="Proteomes" id="UP000199482"/>
    </source>
</evidence>
<gene>
    <name evidence="7" type="ORF">BCL57_002825</name>
    <name evidence="8" type="ORF">SAMN04489721_0278</name>
</gene>
<reference evidence="8" key="2">
    <citation type="submission" date="2016-10" db="EMBL/GenBank/DDBJ databases">
        <authorList>
            <person name="de Groot N.N."/>
        </authorList>
    </citation>
    <scope>NUCLEOTIDE SEQUENCE [LARGE SCALE GENOMIC DNA]</scope>
    <source>
        <strain evidence="8">CPCC 202695</strain>
    </source>
</reference>
<dbReference type="Pfam" id="PF17210">
    <property type="entry name" value="SdrD_B"/>
    <property type="match status" value="1"/>
</dbReference>
<dbReference type="SUPFAM" id="SSF49478">
    <property type="entry name" value="Cna protein B-type domain"/>
    <property type="match status" value="1"/>
</dbReference>
<feature type="domain" description="SD-repeat containing protein B" evidence="6">
    <location>
        <begin position="314"/>
        <end position="389"/>
    </location>
</feature>
<comment type="subcellular location">
    <subcellularLocation>
        <location evidence="1">Secreted</location>
    </subcellularLocation>
</comment>
<dbReference type="RefSeq" id="WP_092668664.1">
    <property type="nucleotide sequence ID" value="NZ_BMDN01000005.1"/>
</dbReference>
<organism evidence="8 9">
    <name type="scientific">Agromyces flavus</name>
    <dbReference type="NCBI Taxonomy" id="589382"/>
    <lineage>
        <taxon>Bacteria</taxon>
        <taxon>Bacillati</taxon>
        <taxon>Actinomycetota</taxon>
        <taxon>Actinomycetes</taxon>
        <taxon>Micrococcales</taxon>
        <taxon>Microbacteriaceae</taxon>
        <taxon>Agromyces</taxon>
    </lineage>
</organism>
<dbReference type="GO" id="GO:0005975">
    <property type="term" value="P:carbohydrate metabolic process"/>
    <property type="evidence" value="ECO:0007669"/>
    <property type="project" value="UniProtKB-ARBA"/>
</dbReference>
<protein>
    <submittedName>
        <fullName evidence="8">Cna protein B-type domain-containing protein</fullName>
    </submittedName>
</protein>
<keyword evidence="10" id="KW-1185">Reference proteome</keyword>
<dbReference type="InterPro" id="IPR033764">
    <property type="entry name" value="Sdr_B"/>
</dbReference>
<feature type="transmembrane region" description="Helical" evidence="5">
    <location>
        <begin position="20"/>
        <end position="43"/>
    </location>
</feature>
<keyword evidence="5" id="KW-1133">Transmembrane helix</keyword>